<dbReference type="GO" id="GO:0009398">
    <property type="term" value="P:FMN biosynthetic process"/>
    <property type="evidence" value="ECO:0007669"/>
    <property type="project" value="UniProtKB-UniPathway"/>
</dbReference>
<dbReference type="GO" id="GO:0046872">
    <property type="term" value="F:metal ion binding"/>
    <property type="evidence" value="ECO:0007669"/>
    <property type="project" value="UniProtKB-KW"/>
</dbReference>
<dbReference type="Pfam" id="PF01687">
    <property type="entry name" value="Flavokinase"/>
    <property type="match status" value="1"/>
</dbReference>
<dbReference type="InterPro" id="IPR023468">
    <property type="entry name" value="Riboflavin_kinase"/>
</dbReference>
<dbReference type="InterPro" id="IPR015865">
    <property type="entry name" value="Riboflavin_kinase_bac/euk"/>
</dbReference>
<dbReference type="HOGENOM" id="CLU_048437_3_3_1"/>
<keyword evidence="6" id="KW-0288">FMN</keyword>
<feature type="domain" description="Riboflavin kinase" evidence="17">
    <location>
        <begin position="5"/>
        <end position="133"/>
    </location>
</feature>
<keyword evidence="8" id="KW-0479">Metal-binding</keyword>
<evidence type="ECO:0000256" key="15">
    <source>
        <dbReference type="ARBA" id="ARBA00054097"/>
    </source>
</evidence>
<evidence type="ECO:0000256" key="13">
    <source>
        <dbReference type="ARBA" id="ARBA00029789"/>
    </source>
</evidence>
<evidence type="ECO:0000256" key="9">
    <source>
        <dbReference type="ARBA" id="ARBA00022741"/>
    </source>
</evidence>
<proteinExistence type="evidence at transcript level"/>
<dbReference type="SMART" id="SM00904">
    <property type="entry name" value="Flavokinase"/>
    <property type="match status" value="1"/>
</dbReference>
<dbReference type="GO" id="GO:0008531">
    <property type="term" value="F:riboflavin kinase activity"/>
    <property type="evidence" value="ECO:0007669"/>
    <property type="project" value="UniProtKB-EC"/>
</dbReference>
<evidence type="ECO:0000259" key="17">
    <source>
        <dbReference type="SMART" id="SM00904"/>
    </source>
</evidence>
<evidence type="ECO:0000256" key="14">
    <source>
        <dbReference type="ARBA" id="ARBA00050912"/>
    </source>
</evidence>
<comment type="cofactor">
    <cofactor evidence="1">
        <name>Zn(2+)</name>
        <dbReference type="ChEBI" id="CHEBI:29105"/>
    </cofactor>
</comment>
<dbReference type="OrthoDB" id="276388at2759"/>
<dbReference type="EC" id="2.7.1.26" evidence="3"/>
<evidence type="ECO:0000256" key="5">
    <source>
        <dbReference type="ARBA" id="ARBA00022630"/>
    </source>
</evidence>
<comment type="pathway">
    <text evidence="2">Cofactor biosynthesis; FMN biosynthesis; FMN from riboflavin (ATP route): step 1/1.</text>
</comment>
<evidence type="ECO:0000256" key="10">
    <source>
        <dbReference type="ARBA" id="ARBA00022777"/>
    </source>
</evidence>
<evidence type="ECO:0000256" key="1">
    <source>
        <dbReference type="ARBA" id="ARBA00001947"/>
    </source>
</evidence>
<dbReference type="FunFam" id="2.40.30.30:FF:000002">
    <property type="entry name" value="Riboflavin kinase, putative"/>
    <property type="match status" value="1"/>
</dbReference>
<organism evidence="18">
    <name type="scientific">Dendroctonus ponderosae</name>
    <name type="common">Mountain pine beetle</name>
    <dbReference type="NCBI Taxonomy" id="77166"/>
    <lineage>
        <taxon>Eukaryota</taxon>
        <taxon>Metazoa</taxon>
        <taxon>Ecdysozoa</taxon>
        <taxon>Arthropoda</taxon>
        <taxon>Hexapoda</taxon>
        <taxon>Insecta</taxon>
        <taxon>Pterygota</taxon>
        <taxon>Neoptera</taxon>
        <taxon>Endopterygota</taxon>
        <taxon>Coleoptera</taxon>
        <taxon>Polyphaga</taxon>
        <taxon>Cucujiformia</taxon>
        <taxon>Curculionidae</taxon>
        <taxon>Scolytinae</taxon>
        <taxon>Dendroctonus</taxon>
    </lineage>
</organism>
<dbReference type="AlphaFoldDB" id="J3JTL6"/>
<dbReference type="EMBL" id="BT126573">
    <property type="protein sequence ID" value="AEE61537.1"/>
    <property type="molecule type" value="mRNA"/>
</dbReference>
<keyword evidence="7" id="KW-0808">Transferase</keyword>
<evidence type="ECO:0000256" key="7">
    <source>
        <dbReference type="ARBA" id="ARBA00022679"/>
    </source>
</evidence>
<comment type="function">
    <text evidence="15">Catalyzes the phosphorylation of riboflavin (vitamin B2) to form flavin-mononucleotide (FMN), hence rate-limiting enzyme in the synthesis of FAD. Essential for TNF-induced reactive oxygen species (ROS) production. Through its interaction with both TNFRSF1A and CYBA, physically and functionally couples TNFRSF1A to NADPH oxidase. TNF-activation of RFK may enhance the incorporation of FAD in NADPH oxidase, a critical step for the assembly and activation of NADPH oxidase.</text>
</comment>
<reference evidence="18" key="1">
    <citation type="journal article" date="2012" name="Insect Biochem. Mol. Biol.">
        <title>Transcriptome and full-length cDNA resources for the mountain pine beetle, Dendroctonus ponderosae Hopkins, a major insect pest of pine forests.</title>
        <authorList>
            <person name="Keeling C.I."/>
            <person name="Henderson H."/>
            <person name="Li M."/>
            <person name="Yuen M."/>
            <person name="Clark E.L."/>
            <person name="Fraser J.D."/>
            <person name="Huber D.P."/>
            <person name="Liao N.Y."/>
            <person name="Roderick Docking T."/>
            <person name="Birol I."/>
            <person name="Chan S.K."/>
            <person name="Taylor G.A."/>
            <person name="Palmquist D."/>
            <person name="Jones S.J."/>
            <person name="Bohlmann J."/>
        </authorList>
    </citation>
    <scope>NUCLEOTIDE SEQUENCE</scope>
    <source>
        <tissue evidence="18">Antennae</tissue>
    </source>
</reference>
<keyword evidence="10" id="KW-0418">Kinase</keyword>
<evidence type="ECO:0000256" key="8">
    <source>
        <dbReference type="ARBA" id="ARBA00022723"/>
    </source>
</evidence>
<keyword evidence="5" id="KW-0285">Flavoprotein</keyword>
<dbReference type="UniPathway" id="UPA00276">
    <property type="reaction ID" value="UER00406"/>
</dbReference>
<protein>
    <recommendedName>
        <fullName evidence="4">Riboflavin kinase</fullName>
        <ecNumber evidence="3">2.7.1.26</ecNumber>
    </recommendedName>
    <alternativeName>
        <fullName evidence="16">ATP:riboflavin 5'-phosphotransferase</fullName>
    </alternativeName>
    <alternativeName>
        <fullName evidence="13">Flavokinase</fullName>
    </alternativeName>
</protein>
<accession>J3JTL6</accession>
<evidence type="ECO:0000313" key="18">
    <source>
        <dbReference type="EMBL" id="AEE61537.1"/>
    </source>
</evidence>
<dbReference type="PANTHER" id="PTHR22749">
    <property type="entry name" value="RIBOFLAVIN KINASE/FMN ADENYLYLTRANSFERASE"/>
    <property type="match status" value="1"/>
</dbReference>
<dbReference type="SUPFAM" id="SSF82114">
    <property type="entry name" value="Riboflavin kinase-like"/>
    <property type="match status" value="1"/>
</dbReference>
<dbReference type="PANTHER" id="PTHR22749:SF6">
    <property type="entry name" value="RIBOFLAVIN KINASE"/>
    <property type="match status" value="1"/>
</dbReference>
<keyword evidence="11" id="KW-0862">Zinc</keyword>
<comment type="catalytic activity">
    <reaction evidence="14">
        <text>riboflavin + ATP = FMN + ADP + H(+)</text>
        <dbReference type="Rhea" id="RHEA:14357"/>
        <dbReference type="ChEBI" id="CHEBI:15378"/>
        <dbReference type="ChEBI" id="CHEBI:30616"/>
        <dbReference type="ChEBI" id="CHEBI:57986"/>
        <dbReference type="ChEBI" id="CHEBI:58210"/>
        <dbReference type="ChEBI" id="CHEBI:456216"/>
        <dbReference type="EC" id="2.7.1.26"/>
    </reaction>
    <physiologicalReaction direction="left-to-right" evidence="14">
        <dbReference type="Rhea" id="RHEA:14358"/>
    </physiologicalReaction>
</comment>
<dbReference type="InterPro" id="IPR023465">
    <property type="entry name" value="Riboflavin_kinase_dom_sf"/>
</dbReference>
<dbReference type="Gene3D" id="2.40.30.30">
    <property type="entry name" value="Riboflavin kinase-like"/>
    <property type="match status" value="1"/>
</dbReference>
<name>J3JTL6_DENPD</name>
<evidence type="ECO:0000256" key="16">
    <source>
        <dbReference type="ARBA" id="ARBA00077632"/>
    </source>
</evidence>
<dbReference type="GO" id="GO:0009231">
    <property type="term" value="P:riboflavin biosynthetic process"/>
    <property type="evidence" value="ECO:0007669"/>
    <property type="project" value="InterPro"/>
</dbReference>
<dbReference type="GO" id="GO:0005524">
    <property type="term" value="F:ATP binding"/>
    <property type="evidence" value="ECO:0007669"/>
    <property type="project" value="UniProtKB-KW"/>
</dbReference>
<evidence type="ECO:0000256" key="11">
    <source>
        <dbReference type="ARBA" id="ARBA00022833"/>
    </source>
</evidence>
<keyword evidence="12" id="KW-0067">ATP-binding</keyword>
<evidence type="ECO:0000256" key="2">
    <source>
        <dbReference type="ARBA" id="ARBA00005201"/>
    </source>
</evidence>
<dbReference type="GO" id="GO:0005739">
    <property type="term" value="C:mitochondrion"/>
    <property type="evidence" value="ECO:0007669"/>
    <property type="project" value="TreeGrafter"/>
</dbReference>
<sequence length="151" mass="16890">MPGQSLPHFTKGEVVKGFGRGSKDLGIPTANFPQDVVNNLPDGLDTGVYYGFGQVDGGQVHGMVMSIGWNPFYKNSKKSMETHLMHKFESDFYGKELRVVILGYLRPEQNFPGLDALIAAIDNDIKQARTRLEMPDLAGFRTNEFFKLQPH</sequence>
<evidence type="ECO:0000256" key="12">
    <source>
        <dbReference type="ARBA" id="ARBA00022840"/>
    </source>
</evidence>
<keyword evidence="9" id="KW-0547">Nucleotide-binding</keyword>
<evidence type="ECO:0000256" key="3">
    <source>
        <dbReference type="ARBA" id="ARBA00012105"/>
    </source>
</evidence>
<evidence type="ECO:0000256" key="4">
    <source>
        <dbReference type="ARBA" id="ARBA00017394"/>
    </source>
</evidence>
<evidence type="ECO:0000256" key="6">
    <source>
        <dbReference type="ARBA" id="ARBA00022643"/>
    </source>
</evidence>